<accession>A0A0A5HYE4</accession>
<dbReference type="OrthoDB" id="9807026at2"/>
<protein>
    <recommendedName>
        <fullName evidence="9">Flagellar M-ring protein</fullName>
    </recommendedName>
</protein>
<dbReference type="RefSeq" id="WP_027448284.1">
    <property type="nucleotide sequence ID" value="NZ_AVPF01000019.1"/>
</dbReference>
<keyword evidence="8 9" id="KW-0975">Bacterial flagellum</keyword>
<dbReference type="NCBIfam" id="TIGR00206">
    <property type="entry name" value="fliF"/>
    <property type="match status" value="1"/>
</dbReference>
<comment type="similarity">
    <text evidence="3 9">Belongs to the FliF family.</text>
</comment>
<dbReference type="InterPro" id="IPR000067">
    <property type="entry name" value="FlgMring_FliF"/>
</dbReference>
<evidence type="ECO:0000256" key="6">
    <source>
        <dbReference type="ARBA" id="ARBA00022989"/>
    </source>
</evidence>
<dbReference type="PRINTS" id="PR01009">
    <property type="entry name" value="FLGMRINGFLIF"/>
</dbReference>
<dbReference type="InterPro" id="IPR045851">
    <property type="entry name" value="AMP-bd_C_sf"/>
</dbReference>
<dbReference type="Proteomes" id="UP000030403">
    <property type="component" value="Unassembled WGS sequence"/>
</dbReference>
<feature type="transmembrane region" description="Helical" evidence="11">
    <location>
        <begin position="21"/>
        <end position="45"/>
    </location>
</feature>
<evidence type="ECO:0000259" key="12">
    <source>
        <dbReference type="Pfam" id="PF01514"/>
    </source>
</evidence>
<sequence length="533" mass="59680">MREKLQFYKEKVTEFWKGRTLAQKSIFIGAIIGLFILIIGVSAFASNPKMEPLYSNLSLQEVGQITTELDSRGIKHELSDGGRTVLVPQEHVDSLKVGLASQGLPNSGNIDYSFFSANTSWGMTDNEFDVIKLDAMQTELSNLIKSIEGIEDAKVMINKPEESIFIGEKAQAASASVVINTPYGVNLKESQISSLYHLVSKSVPNLPTDNIVIMNQNFEYFDLKNSNSTASHMGSYEQQQQIRNNIERDIQRRVQQMLGMMVGQENVIVSVTADVDFTKENRTENLVQPSGPEGDEGLPVSVERITETYSGNPPVGGTPGTGEEDVPNYDTTDGENDGSYEMERETINNEYNRIQRSIVESPYKLRDLGIQVAVDENKNGTDGEGNTLKLTAQEQQTVEESIQSILSSIIQTSIDKEYGPVTPTEKIAVEFQEFNGKPQFPTSSTPVIPMWLYAVGGVLLVIIVALIWMLARRNKREEVQEEYVERQQSPVSVPDIDEEQETEESLRRKQLERMAKDKPEDFAKLLRTWIAED</sequence>
<keyword evidence="14" id="KW-0969">Cilium</keyword>
<evidence type="ECO:0000313" key="15">
    <source>
        <dbReference type="Proteomes" id="UP000030403"/>
    </source>
</evidence>
<keyword evidence="14" id="KW-0966">Cell projection</keyword>
<dbReference type="GO" id="GO:0071973">
    <property type="term" value="P:bacterial-type flagellum-dependent cell motility"/>
    <property type="evidence" value="ECO:0007669"/>
    <property type="project" value="InterPro"/>
</dbReference>
<evidence type="ECO:0000313" key="14">
    <source>
        <dbReference type="EMBL" id="KGX88642.1"/>
    </source>
</evidence>
<gene>
    <name evidence="14" type="ORF">N783_08410</name>
</gene>
<dbReference type="STRING" id="1385511.GCA_000425225_01036"/>
<dbReference type="PANTHER" id="PTHR30046">
    <property type="entry name" value="FLAGELLAR M-RING PROTEIN"/>
    <property type="match status" value="1"/>
</dbReference>
<reference evidence="14 15" key="1">
    <citation type="submission" date="2013-08" db="EMBL/GenBank/DDBJ databases">
        <authorList>
            <person name="Huang J."/>
            <person name="Wang G."/>
        </authorList>
    </citation>
    <scope>NUCLEOTIDE SEQUENCE [LARGE SCALE GENOMIC DNA]</scope>
    <source>
        <strain evidence="14 15">BH030004</strain>
    </source>
</reference>
<evidence type="ECO:0000256" key="1">
    <source>
        <dbReference type="ARBA" id="ARBA00004117"/>
    </source>
</evidence>
<evidence type="ECO:0000256" key="7">
    <source>
        <dbReference type="ARBA" id="ARBA00023136"/>
    </source>
</evidence>
<feature type="domain" description="Flagellar M-ring N-terminal" evidence="12">
    <location>
        <begin position="46"/>
        <end position="220"/>
    </location>
</feature>
<dbReference type="GO" id="GO:0003774">
    <property type="term" value="F:cytoskeletal motor activity"/>
    <property type="evidence" value="ECO:0007669"/>
    <property type="project" value="InterPro"/>
</dbReference>
<feature type="compositionally biased region" description="Basic and acidic residues" evidence="10">
    <location>
        <begin position="504"/>
        <end position="513"/>
    </location>
</feature>
<evidence type="ECO:0000256" key="10">
    <source>
        <dbReference type="SAM" id="MobiDB-lite"/>
    </source>
</evidence>
<dbReference type="InterPro" id="IPR006182">
    <property type="entry name" value="FliF_N_dom"/>
</dbReference>
<dbReference type="Pfam" id="PF01514">
    <property type="entry name" value="YscJ_FliF"/>
    <property type="match status" value="1"/>
</dbReference>
<dbReference type="GO" id="GO:0009431">
    <property type="term" value="C:bacterial-type flagellum basal body, MS ring"/>
    <property type="evidence" value="ECO:0007669"/>
    <property type="project" value="InterPro"/>
</dbReference>
<feature type="region of interest" description="Disordered" evidence="10">
    <location>
        <begin position="307"/>
        <end position="339"/>
    </location>
</feature>
<evidence type="ECO:0000256" key="5">
    <source>
        <dbReference type="ARBA" id="ARBA00022692"/>
    </source>
</evidence>
<keyword evidence="7 11" id="KW-0472">Membrane</keyword>
<feature type="domain" description="Flagellar M-ring C-terminal" evidence="13">
    <location>
        <begin position="259"/>
        <end position="404"/>
    </location>
</feature>
<keyword evidence="6 11" id="KW-1133">Transmembrane helix</keyword>
<organism evidence="14 15">
    <name type="scientific">Pontibacillus marinus BH030004 = DSM 16465</name>
    <dbReference type="NCBI Taxonomy" id="1385511"/>
    <lineage>
        <taxon>Bacteria</taxon>
        <taxon>Bacillati</taxon>
        <taxon>Bacillota</taxon>
        <taxon>Bacilli</taxon>
        <taxon>Bacillales</taxon>
        <taxon>Bacillaceae</taxon>
        <taxon>Pontibacillus</taxon>
    </lineage>
</organism>
<evidence type="ECO:0000256" key="9">
    <source>
        <dbReference type="PIRNR" id="PIRNR004862"/>
    </source>
</evidence>
<dbReference type="Gene3D" id="3.30.300.30">
    <property type="match status" value="1"/>
</dbReference>
<keyword evidence="14" id="KW-0282">Flagellum</keyword>
<evidence type="ECO:0000256" key="2">
    <source>
        <dbReference type="ARBA" id="ARBA00004651"/>
    </source>
</evidence>
<comment type="function">
    <text evidence="9">The M ring may be actively involved in energy transduction.</text>
</comment>
<keyword evidence="4" id="KW-1003">Cell membrane</keyword>
<keyword evidence="5 11" id="KW-0812">Transmembrane</keyword>
<feature type="compositionally biased region" description="Acidic residues" evidence="10">
    <location>
        <begin position="322"/>
        <end position="339"/>
    </location>
</feature>
<dbReference type="AlphaFoldDB" id="A0A0A5HYE4"/>
<dbReference type="PANTHER" id="PTHR30046:SF0">
    <property type="entry name" value="FLAGELLAR M-RING PROTEIN"/>
    <property type="match status" value="1"/>
</dbReference>
<dbReference type="PIRSF" id="PIRSF004862">
    <property type="entry name" value="FliF"/>
    <property type="match status" value="1"/>
</dbReference>
<proteinExistence type="inferred from homology"/>
<dbReference type="Pfam" id="PF08345">
    <property type="entry name" value="YscJ_FliF_C"/>
    <property type="match status" value="1"/>
</dbReference>
<evidence type="ECO:0000256" key="4">
    <source>
        <dbReference type="ARBA" id="ARBA00022475"/>
    </source>
</evidence>
<dbReference type="InterPro" id="IPR043427">
    <property type="entry name" value="YscJ/FliF"/>
</dbReference>
<feature type="transmembrane region" description="Helical" evidence="11">
    <location>
        <begin position="450"/>
        <end position="471"/>
    </location>
</feature>
<dbReference type="eggNOG" id="COG1766">
    <property type="taxonomic scope" value="Bacteria"/>
</dbReference>
<evidence type="ECO:0000256" key="8">
    <source>
        <dbReference type="ARBA" id="ARBA00023143"/>
    </source>
</evidence>
<evidence type="ECO:0000256" key="3">
    <source>
        <dbReference type="ARBA" id="ARBA00007971"/>
    </source>
</evidence>
<dbReference type="GO" id="GO:0005886">
    <property type="term" value="C:plasma membrane"/>
    <property type="evidence" value="ECO:0007669"/>
    <property type="project" value="UniProtKB-SubCell"/>
</dbReference>
<feature type="region of interest" description="Disordered" evidence="10">
    <location>
        <begin position="483"/>
        <end position="513"/>
    </location>
</feature>
<comment type="subcellular location">
    <subcellularLocation>
        <location evidence="1 9">Bacterial flagellum basal body</location>
    </subcellularLocation>
    <subcellularLocation>
        <location evidence="2">Cell membrane</location>
        <topology evidence="2">Multi-pass membrane protein</topology>
    </subcellularLocation>
</comment>
<dbReference type="InterPro" id="IPR013556">
    <property type="entry name" value="Flag_M-ring_C"/>
</dbReference>
<comment type="caution">
    <text evidence="14">The sequence shown here is derived from an EMBL/GenBank/DDBJ whole genome shotgun (WGS) entry which is preliminary data.</text>
</comment>
<keyword evidence="15" id="KW-1185">Reference proteome</keyword>
<dbReference type="EMBL" id="AVPF01000019">
    <property type="protein sequence ID" value="KGX88642.1"/>
    <property type="molecule type" value="Genomic_DNA"/>
</dbReference>
<evidence type="ECO:0000259" key="13">
    <source>
        <dbReference type="Pfam" id="PF08345"/>
    </source>
</evidence>
<name>A0A0A5HYE4_9BACI</name>
<evidence type="ECO:0000256" key="11">
    <source>
        <dbReference type="SAM" id="Phobius"/>
    </source>
</evidence>